<sequence length="283" mass="32232">MHETIAVVFDFDDTLAPDTTTGFLRHSGLVDASRFWKEEVDPLITREDWDPVPAYLYRMIEAGRSGCIPPITRERLADWGRRAPLHPGVETLFARLRAAVRETHPRVQLEFYVISSGIGDVLRATRIAHEFTQIWASEFHYGSDGQAVFVRRVISFTDKTRYLFHVQKGLIGPDHVGRPFEVNRKLSPEQIRVPFRQMIFVGDGYTDIPCFSLLRQHGGIPIAVYDRHREDKWGSAFQFVRDGRVANLHAANYAEDSDLSNFLVMAVRSLATDIALAARTYQG</sequence>
<gene>
    <name evidence="1" type="ORF">SAMN04488120_102223</name>
</gene>
<dbReference type="InterPro" id="IPR023214">
    <property type="entry name" value="HAD_sf"/>
</dbReference>
<proteinExistence type="predicted"/>
<dbReference type="SUPFAM" id="SSF56784">
    <property type="entry name" value="HAD-like"/>
    <property type="match status" value="1"/>
</dbReference>
<name>A0A1I2HWP5_9GAMM</name>
<evidence type="ECO:0000313" key="1">
    <source>
        <dbReference type="EMBL" id="SFF33157.1"/>
    </source>
</evidence>
<organism evidence="1 2">
    <name type="scientific">Fontimonas thermophila</name>
    <dbReference type="NCBI Taxonomy" id="1076937"/>
    <lineage>
        <taxon>Bacteria</taxon>
        <taxon>Pseudomonadati</taxon>
        <taxon>Pseudomonadota</taxon>
        <taxon>Gammaproteobacteria</taxon>
        <taxon>Nevskiales</taxon>
        <taxon>Nevskiaceae</taxon>
        <taxon>Fontimonas</taxon>
    </lineage>
</organism>
<dbReference type="Pfam" id="PF12710">
    <property type="entry name" value="HAD"/>
    <property type="match status" value="1"/>
</dbReference>
<protein>
    <submittedName>
        <fullName evidence="1">Haloacid dehalogenase-like hydrolase</fullName>
    </submittedName>
</protein>
<dbReference type="AlphaFoldDB" id="A0A1I2HWP5"/>
<evidence type="ECO:0000313" key="2">
    <source>
        <dbReference type="Proteomes" id="UP000199771"/>
    </source>
</evidence>
<dbReference type="STRING" id="1076937.SAMN04488120_102223"/>
<dbReference type="InterPro" id="IPR036412">
    <property type="entry name" value="HAD-like_sf"/>
</dbReference>
<dbReference type="OrthoDB" id="9785423at2"/>
<dbReference type="Gene3D" id="3.40.50.1000">
    <property type="entry name" value="HAD superfamily/HAD-like"/>
    <property type="match status" value="1"/>
</dbReference>
<dbReference type="CDD" id="cd01427">
    <property type="entry name" value="HAD_like"/>
    <property type="match status" value="1"/>
</dbReference>
<dbReference type="Proteomes" id="UP000199771">
    <property type="component" value="Unassembled WGS sequence"/>
</dbReference>
<dbReference type="GO" id="GO:0016787">
    <property type="term" value="F:hydrolase activity"/>
    <property type="evidence" value="ECO:0007669"/>
    <property type="project" value="UniProtKB-KW"/>
</dbReference>
<dbReference type="RefSeq" id="WP_091531465.1">
    <property type="nucleotide sequence ID" value="NZ_FOOC01000002.1"/>
</dbReference>
<keyword evidence="2" id="KW-1185">Reference proteome</keyword>
<keyword evidence="1" id="KW-0378">Hydrolase</keyword>
<accession>A0A1I2HWP5</accession>
<reference evidence="1 2" key="1">
    <citation type="submission" date="2016-10" db="EMBL/GenBank/DDBJ databases">
        <authorList>
            <person name="de Groot N.N."/>
        </authorList>
    </citation>
    <scope>NUCLEOTIDE SEQUENCE [LARGE SCALE GENOMIC DNA]</scope>
    <source>
        <strain evidence="1 2">DSM 23609</strain>
    </source>
</reference>
<dbReference type="EMBL" id="FOOC01000002">
    <property type="protein sequence ID" value="SFF33157.1"/>
    <property type="molecule type" value="Genomic_DNA"/>
</dbReference>